<feature type="domain" description="Glycosyltransferase RgtA/B/C/D-like" evidence="9">
    <location>
        <begin position="110"/>
        <end position="253"/>
    </location>
</feature>
<dbReference type="Pfam" id="PF13231">
    <property type="entry name" value="PMT_2"/>
    <property type="match status" value="1"/>
</dbReference>
<dbReference type="GO" id="GO:0005886">
    <property type="term" value="C:plasma membrane"/>
    <property type="evidence" value="ECO:0007669"/>
    <property type="project" value="UniProtKB-SubCell"/>
</dbReference>
<dbReference type="InterPro" id="IPR038731">
    <property type="entry name" value="RgtA/B/C-like"/>
</dbReference>
<protein>
    <submittedName>
        <fullName evidence="10">Glycosyltransferase family 39 protein</fullName>
    </submittedName>
</protein>
<dbReference type="RefSeq" id="WP_214439733.1">
    <property type="nucleotide sequence ID" value="NZ_JAECZB010000032.1"/>
</dbReference>
<feature type="transmembrane region" description="Helical" evidence="8">
    <location>
        <begin position="304"/>
        <end position="322"/>
    </location>
</feature>
<evidence type="ECO:0000256" key="5">
    <source>
        <dbReference type="ARBA" id="ARBA00022692"/>
    </source>
</evidence>
<name>A0A8J7HJC4_9CYAN</name>
<comment type="subcellular location">
    <subcellularLocation>
        <location evidence="1">Cell membrane</location>
        <topology evidence="1">Multi-pass membrane protein</topology>
    </subcellularLocation>
</comment>
<dbReference type="PANTHER" id="PTHR33908:SF11">
    <property type="entry name" value="MEMBRANE PROTEIN"/>
    <property type="match status" value="1"/>
</dbReference>
<keyword evidence="6 8" id="KW-1133">Transmembrane helix</keyword>
<dbReference type="GO" id="GO:0016763">
    <property type="term" value="F:pentosyltransferase activity"/>
    <property type="evidence" value="ECO:0007669"/>
    <property type="project" value="TreeGrafter"/>
</dbReference>
<evidence type="ECO:0000256" key="8">
    <source>
        <dbReference type="SAM" id="Phobius"/>
    </source>
</evidence>
<dbReference type="PANTHER" id="PTHR33908">
    <property type="entry name" value="MANNOSYLTRANSFERASE YKCB-RELATED"/>
    <property type="match status" value="1"/>
</dbReference>
<feature type="transmembrane region" description="Helical" evidence="8">
    <location>
        <begin position="334"/>
        <end position="351"/>
    </location>
</feature>
<evidence type="ECO:0000256" key="3">
    <source>
        <dbReference type="ARBA" id="ARBA00022676"/>
    </source>
</evidence>
<evidence type="ECO:0000256" key="7">
    <source>
        <dbReference type="ARBA" id="ARBA00023136"/>
    </source>
</evidence>
<comment type="caution">
    <text evidence="10">The sequence shown here is derived from an EMBL/GenBank/DDBJ whole genome shotgun (WGS) entry which is preliminary data.</text>
</comment>
<feature type="transmembrane region" description="Helical" evidence="8">
    <location>
        <begin position="107"/>
        <end position="128"/>
    </location>
</feature>
<dbReference type="Proteomes" id="UP000599391">
    <property type="component" value="Unassembled WGS sequence"/>
</dbReference>
<keyword evidence="11" id="KW-1185">Reference proteome</keyword>
<evidence type="ECO:0000256" key="2">
    <source>
        <dbReference type="ARBA" id="ARBA00022475"/>
    </source>
</evidence>
<evidence type="ECO:0000259" key="9">
    <source>
        <dbReference type="Pfam" id="PF13231"/>
    </source>
</evidence>
<gene>
    <name evidence="10" type="ORF">I8751_13905</name>
</gene>
<organism evidence="10 11">
    <name type="scientific">Atlanticothrix silvestris CENA357</name>
    <dbReference type="NCBI Taxonomy" id="1725252"/>
    <lineage>
        <taxon>Bacteria</taxon>
        <taxon>Bacillati</taxon>
        <taxon>Cyanobacteriota</taxon>
        <taxon>Cyanophyceae</taxon>
        <taxon>Nostocales</taxon>
        <taxon>Nodulariaceae</taxon>
        <taxon>Atlanticothrix</taxon>
        <taxon>Atlanticothrix silvestris</taxon>
    </lineage>
</organism>
<feature type="transmembrane region" description="Helical" evidence="8">
    <location>
        <begin position="400"/>
        <end position="419"/>
    </location>
</feature>
<keyword evidence="5 8" id="KW-0812">Transmembrane</keyword>
<keyword evidence="3" id="KW-0328">Glycosyltransferase</keyword>
<feature type="transmembrane region" description="Helical" evidence="8">
    <location>
        <begin position="135"/>
        <end position="156"/>
    </location>
</feature>
<evidence type="ECO:0000256" key="1">
    <source>
        <dbReference type="ARBA" id="ARBA00004651"/>
    </source>
</evidence>
<accession>A0A8J7HJC4</accession>
<evidence type="ECO:0000313" key="11">
    <source>
        <dbReference type="Proteomes" id="UP000599391"/>
    </source>
</evidence>
<proteinExistence type="predicted"/>
<evidence type="ECO:0000256" key="4">
    <source>
        <dbReference type="ARBA" id="ARBA00022679"/>
    </source>
</evidence>
<feature type="transmembrane region" description="Helical" evidence="8">
    <location>
        <begin position="191"/>
        <end position="217"/>
    </location>
</feature>
<keyword evidence="7 8" id="KW-0472">Membrane</keyword>
<sequence length="684" mass="77866">MKRFPLLLAIFLISLALRTLEITASLNSDEGLWIYRGSQFIKHLLEGDLIGTFLKHHPGIPNMWLSGSSMWLNCWLHKLFPDFISINLPSDIGACLNIQEFPISLYIIPRLAQAVVASACMVYFYILAKRLFGEAIALCTLSLLLLESFFLAYQRFITTDALQADFAILAILLFLSYLQKNGERKSLLFSGLFLGLATAAKITALFLLPAVALLIVLTELGVWQNSFPKKGWKRQFQDFALWVATIVVVFILIFPAMWVSPGYVFTKIYKGVLQESDRGFLFFLGQLTHSPGILFYPLVLAYRLSPVLQVGLFATGAVLFIPKLRHQQQKVPELAALILISLCVLLILLVSDSKIDRYINLCLPMLGLLAAVGWLEIIARIKYWVRDRITHFPNFSTHRGLLTALILLLLQLVFLLPHYPYYLTYYNPLLGGVKVAQNIFMIGQGEGLEKAAQWLNQLPNVKEIKVASWYTRYFSAYFHGETLPIDKYLISGIQPWTQAHRVVFYKNQLQRQLPEQKMLAYFTMQQPLYTVKLHGVDYVWVYPGPLALAEDIKHIQVPLSLSFGEQARLLGYDLNQTKVSKNGDLIITFYWQFLAPLPPDVLLQIGWRDRFTDTSNAGNNNPTKFSNTFLLDKYISPEQISRGIVLRDVHKLKIFPAQSPHPYQLEVRLFSPSQGKILGQAIIK</sequence>
<evidence type="ECO:0000256" key="6">
    <source>
        <dbReference type="ARBA" id="ARBA00022989"/>
    </source>
</evidence>
<reference evidence="10 11" key="1">
    <citation type="journal article" date="2021" name="Int. J. Syst. Evol. Microbiol.">
        <title>Amazonocrinis nigriterrae gen. nov., sp. nov., Atlanticothrix silvestris gen. nov., sp. nov. and Dendronalium phyllosphericum gen. nov., sp. nov., nostocacean cyanobacteria from Brazilian environments.</title>
        <authorList>
            <person name="Alvarenga D.O."/>
            <person name="Andreote A.P.D."/>
            <person name="Branco L.H.Z."/>
            <person name="Delbaje E."/>
            <person name="Cruz R.B."/>
            <person name="Varani A.M."/>
            <person name="Fiore M.F."/>
        </authorList>
    </citation>
    <scope>NUCLEOTIDE SEQUENCE [LARGE SCALE GENOMIC DNA]</scope>
    <source>
        <strain evidence="10 11">CENA357</strain>
    </source>
</reference>
<dbReference type="GO" id="GO:0009103">
    <property type="term" value="P:lipopolysaccharide biosynthetic process"/>
    <property type="evidence" value="ECO:0007669"/>
    <property type="project" value="UniProtKB-ARBA"/>
</dbReference>
<feature type="transmembrane region" description="Helical" evidence="8">
    <location>
        <begin position="357"/>
        <end position="379"/>
    </location>
</feature>
<keyword evidence="4" id="KW-0808">Transferase</keyword>
<keyword evidence="2" id="KW-1003">Cell membrane</keyword>
<dbReference type="AlphaFoldDB" id="A0A8J7HJC4"/>
<evidence type="ECO:0000313" key="10">
    <source>
        <dbReference type="EMBL" id="MBH8553450.1"/>
    </source>
</evidence>
<feature type="transmembrane region" description="Helical" evidence="8">
    <location>
        <begin position="239"/>
        <end position="259"/>
    </location>
</feature>
<dbReference type="InterPro" id="IPR050297">
    <property type="entry name" value="LipidA_mod_glycosyltrf_83"/>
</dbReference>
<dbReference type="EMBL" id="JAECZB010000032">
    <property type="protein sequence ID" value="MBH8553450.1"/>
    <property type="molecule type" value="Genomic_DNA"/>
</dbReference>